<evidence type="ECO:0000313" key="11">
    <source>
        <dbReference type="EMBL" id="PWG03638.1"/>
    </source>
</evidence>
<keyword evidence="11" id="KW-0808">Transferase</keyword>
<comment type="caution">
    <text evidence="11">The sequence shown here is derived from an EMBL/GenBank/DDBJ whole genome shotgun (WGS) entry which is preliminary data.</text>
</comment>
<dbReference type="InterPro" id="IPR003442">
    <property type="entry name" value="T6A_TsaE"/>
</dbReference>
<keyword evidence="7" id="KW-0547">Nucleotide-binding</keyword>
<dbReference type="InterPro" id="IPR027417">
    <property type="entry name" value="P-loop_NTPase"/>
</dbReference>
<dbReference type="Pfam" id="PF02367">
    <property type="entry name" value="TsaE"/>
    <property type="match status" value="1"/>
</dbReference>
<accession>A0A2U2J5L4</accession>
<evidence type="ECO:0000313" key="12">
    <source>
        <dbReference type="Proteomes" id="UP000245916"/>
    </source>
</evidence>
<evidence type="ECO:0000256" key="7">
    <source>
        <dbReference type="ARBA" id="ARBA00022741"/>
    </source>
</evidence>
<dbReference type="GO" id="GO:0005524">
    <property type="term" value="F:ATP binding"/>
    <property type="evidence" value="ECO:0007669"/>
    <property type="project" value="UniProtKB-KW"/>
</dbReference>
<keyword evidence="9" id="KW-0460">Magnesium</keyword>
<dbReference type="OrthoDB" id="9800307at2"/>
<dbReference type="GO" id="GO:0005737">
    <property type="term" value="C:cytoplasm"/>
    <property type="evidence" value="ECO:0007669"/>
    <property type="project" value="UniProtKB-SubCell"/>
</dbReference>
<evidence type="ECO:0000256" key="9">
    <source>
        <dbReference type="ARBA" id="ARBA00022842"/>
    </source>
</evidence>
<evidence type="ECO:0000256" key="5">
    <source>
        <dbReference type="ARBA" id="ARBA00022694"/>
    </source>
</evidence>
<evidence type="ECO:0000256" key="3">
    <source>
        <dbReference type="ARBA" id="ARBA00019010"/>
    </source>
</evidence>
<dbReference type="PANTHER" id="PTHR33540">
    <property type="entry name" value="TRNA THREONYLCARBAMOYLADENOSINE BIOSYNTHESIS PROTEIN TSAE"/>
    <property type="match status" value="1"/>
</dbReference>
<protein>
    <recommendedName>
        <fullName evidence="3">tRNA threonylcarbamoyladenosine biosynthesis protein TsaE</fullName>
    </recommendedName>
    <alternativeName>
        <fullName evidence="10">t(6)A37 threonylcarbamoyladenosine biosynthesis protein TsaE</fullName>
    </alternativeName>
</protein>
<comment type="subcellular location">
    <subcellularLocation>
        <location evidence="1">Cytoplasm</location>
    </subcellularLocation>
</comment>
<dbReference type="AlphaFoldDB" id="A0A2U2J5L4"/>
<keyword evidence="8" id="KW-0067">ATP-binding</keyword>
<evidence type="ECO:0000256" key="8">
    <source>
        <dbReference type="ARBA" id="ARBA00022840"/>
    </source>
</evidence>
<evidence type="ECO:0000256" key="4">
    <source>
        <dbReference type="ARBA" id="ARBA00022490"/>
    </source>
</evidence>
<dbReference type="NCBIfam" id="TIGR00150">
    <property type="entry name" value="T6A_YjeE"/>
    <property type="match status" value="1"/>
</dbReference>
<evidence type="ECO:0000256" key="2">
    <source>
        <dbReference type="ARBA" id="ARBA00007599"/>
    </source>
</evidence>
<keyword evidence="6" id="KW-0479">Metal-binding</keyword>
<dbReference type="GO" id="GO:0002949">
    <property type="term" value="P:tRNA threonylcarbamoyladenosine modification"/>
    <property type="evidence" value="ECO:0007669"/>
    <property type="project" value="InterPro"/>
</dbReference>
<evidence type="ECO:0000256" key="6">
    <source>
        <dbReference type="ARBA" id="ARBA00022723"/>
    </source>
</evidence>
<keyword evidence="4" id="KW-0963">Cytoplasm</keyword>
<keyword evidence="5" id="KW-0819">tRNA processing</keyword>
<organism evidence="11 12">
    <name type="scientific">Allosphingosinicella humi</name>
    <dbReference type="NCBI Taxonomy" id="2068657"/>
    <lineage>
        <taxon>Bacteria</taxon>
        <taxon>Pseudomonadati</taxon>
        <taxon>Pseudomonadota</taxon>
        <taxon>Alphaproteobacteria</taxon>
        <taxon>Sphingomonadales</taxon>
        <taxon>Sphingomonadaceae</taxon>
        <taxon>Allosphingosinicella</taxon>
    </lineage>
</organism>
<dbReference type="EMBL" id="QFFF01000001">
    <property type="protein sequence ID" value="PWG03638.1"/>
    <property type="molecule type" value="Genomic_DNA"/>
</dbReference>
<gene>
    <name evidence="11" type="ORF">DF286_12690</name>
</gene>
<dbReference type="RefSeq" id="WP_109271777.1">
    <property type="nucleotide sequence ID" value="NZ_QFFF01000001.1"/>
</dbReference>
<comment type="similarity">
    <text evidence="2">Belongs to the TsaE family.</text>
</comment>
<dbReference type="PANTHER" id="PTHR33540:SF2">
    <property type="entry name" value="TRNA THREONYLCARBAMOYLADENOSINE BIOSYNTHESIS PROTEIN TSAE"/>
    <property type="match status" value="1"/>
</dbReference>
<dbReference type="SUPFAM" id="SSF52540">
    <property type="entry name" value="P-loop containing nucleoside triphosphate hydrolases"/>
    <property type="match status" value="1"/>
</dbReference>
<dbReference type="GO" id="GO:0046872">
    <property type="term" value="F:metal ion binding"/>
    <property type="evidence" value="ECO:0007669"/>
    <property type="project" value="UniProtKB-KW"/>
</dbReference>
<evidence type="ECO:0000256" key="10">
    <source>
        <dbReference type="ARBA" id="ARBA00032441"/>
    </source>
</evidence>
<dbReference type="Gene3D" id="3.40.50.300">
    <property type="entry name" value="P-loop containing nucleotide triphosphate hydrolases"/>
    <property type="match status" value="1"/>
</dbReference>
<proteinExistence type="inferred from homology"/>
<evidence type="ECO:0000256" key="1">
    <source>
        <dbReference type="ARBA" id="ARBA00004496"/>
    </source>
</evidence>
<dbReference type="Proteomes" id="UP000245916">
    <property type="component" value="Unassembled WGS sequence"/>
</dbReference>
<dbReference type="GO" id="GO:0016740">
    <property type="term" value="F:transferase activity"/>
    <property type="evidence" value="ECO:0007669"/>
    <property type="project" value="UniProtKB-KW"/>
</dbReference>
<name>A0A2U2J5L4_9SPHN</name>
<keyword evidence="12" id="KW-1185">Reference proteome</keyword>
<reference evidence="11 12" key="1">
    <citation type="submission" date="2018-05" db="EMBL/GenBank/DDBJ databases">
        <title>Genome of Sphingosinicella humi QZX222.</title>
        <authorList>
            <person name="Qiao Z."/>
            <person name="Wang G."/>
        </authorList>
    </citation>
    <scope>NUCLEOTIDE SEQUENCE [LARGE SCALE GENOMIC DNA]</scope>
    <source>
        <strain evidence="11 12">QZX222</strain>
    </source>
</reference>
<sequence length="148" mass="16039">MIMLPGPAETEAFGARLAALLRPGDVVALFGDLGAGKTTLSRGVLHGLGFSGEVASPTFPIVQTYDPPDVRLPLWHVDLYRIEDPEELDELALDEGRSGGALLIEWPERLGPALWPDSLRLTLSIAGPGERALTAQVPPAWEERWPPR</sequence>